<accession>A0A7R8CVN4</accession>
<keyword evidence="2" id="KW-1185">Reference proteome</keyword>
<name>A0A7R8CVN4_LEPSM</name>
<dbReference type="AlphaFoldDB" id="A0A7R8CVN4"/>
<gene>
    <name evidence="1" type="ORF">LSAA_9870</name>
</gene>
<dbReference type="OrthoDB" id="6380494at2759"/>
<reference evidence="1" key="1">
    <citation type="submission" date="2021-02" db="EMBL/GenBank/DDBJ databases">
        <authorList>
            <person name="Bekaert M."/>
        </authorList>
    </citation>
    <scope>NUCLEOTIDE SEQUENCE</scope>
    <source>
        <strain evidence="1">IoA-00</strain>
    </source>
</reference>
<sequence length="216" mass="24265">MCLPLGVRESVFDWGGGNSLMGQEACTILGQFEQVSVEIITDNTVTASKILTITLDLEFKKLVFNETKALDEAIQRITTVAGRFSQPTPIPGGQEGPEDEQERPQESVVQSFFEERVTGDSTRRNSSADSIMDVISYLLIQIRRWTRKEPIQSLNVSREESEWAEALLITLEQETRLVNEIKIVKDNCSESAKREIVPGSPLRNLPVFYDKVSEVT</sequence>
<proteinExistence type="predicted"/>
<evidence type="ECO:0000313" key="2">
    <source>
        <dbReference type="Proteomes" id="UP000675881"/>
    </source>
</evidence>
<dbReference type="Proteomes" id="UP000675881">
    <property type="component" value="Chromosome 5"/>
</dbReference>
<organism evidence="1 2">
    <name type="scientific">Lepeophtheirus salmonis</name>
    <name type="common">Salmon louse</name>
    <name type="synonym">Caligus salmonis</name>
    <dbReference type="NCBI Taxonomy" id="72036"/>
    <lineage>
        <taxon>Eukaryota</taxon>
        <taxon>Metazoa</taxon>
        <taxon>Ecdysozoa</taxon>
        <taxon>Arthropoda</taxon>
        <taxon>Crustacea</taxon>
        <taxon>Multicrustacea</taxon>
        <taxon>Hexanauplia</taxon>
        <taxon>Copepoda</taxon>
        <taxon>Siphonostomatoida</taxon>
        <taxon>Caligidae</taxon>
        <taxon>Lepeophtheirus</taxon>
    </lineage>
</organism>
<dbReference type="EMBL" id="HG994584">
    <property type="protein sequence ID" value="CAF2946415.1"/>
    <property type="molecule type" value="Genomic_DNA"/>
</dbReference>
<evidence type="ECO:0000313" key="1">
    <source>
        <dbReference type="EMBL" id="CAF2946415.1"/>
    </source>
</evidence>
<protein>
    <submittedName>
        <fullName evidence="1">(salmon louse) hypothetical protein</fullName>
    </submittedName>
</protein>